<accession>A0A100XYZ5</accession>
<reference evidence="1 2" key="1">
    <citation type="submission" date="2015-10" db="EMBL/GenBank/DDBJ databases">
        <title>Draft genome sequence of Thermococcus celericrescens strain DSM 17994.</title>
        <authorList>
            <person name="Hong S.-J."/>
            <person name="Park C.-E."/>
            <person name="Shin J.-H."/>
        </authorList>
    </citation>
    <scope>NUCLEOTIDE SEQUENCE [LARGE SCALE GENOMIC DNA]</scope>
    <source>
        <strain evidence="1 2">DSM 17994</strain>
    </source>
</reference>
<gene>
    <name evidence="1" type="ORF">APY94_02925</name>
</gene>
<dbReference type="RefSeq" id="WP_058938218.1">
    <property type="nucleotide sequence ID" value="NZ_LLYW01000008.1"/>
</dbReference>
<protein>
    <submittedName>
        <fullName evidence="1">Uncharacterized protein</fullName>
    </submittedName>
</protein>
<evidence type="ECO:0000313" key="2">
    <source>
        <dbReference type="Proteomes" id="UP000053462"/>
    </source>
</evidence>
<dbReference type="AlphaFoldDB" id="A0A100XYZ5"/>
<evidence type="ECO:0000313" key="1">
    <source>
        <dbReference type="EMBL" id="KUH34243.1"/>
    </source>
</evidence>
<name>A0A100XYZ5_9EURY</name>
<keyword evidence="2" id="KW-1185">Reference proteome</keyword>
<dbReference type="STRING" id="227598.APY94_02925"/>
<comment type="caution">
    <text evidence="1">The sequence shown here is derived from an EMBL/GenBank/DDBJ whole genome shotgun (WGS) entry which is preliminary data.</text>
</comment>
<organism evidence="1 2">
    <name type="scientific">Thermococcus celericrescens</name>
    <dbReference type="NCBI Taxonomy" id="227598"/>
    <lineage>
        <taxon>Archaea</taxon>
        <taxon>Methanobacteriati</taxon>
        <taxon>Methanobacteriota</taxon>
        <taxon>Thermococci</taxon>
        <taxon>Thermococcales</taxon>
        <taxon>Thermococcaceae</taxon>
        <taxon>Thermococcus</taxon>
    </lineage>
</organism>
<dbReference type="Proteomes" id="UP000053462">
    <property type="component" value="Unassembled WGS sequence"/>
</dbReference>
<sequence>MAMKFQVAKVLEVEIYDFSAVYELGELLGVEIVNEEGKPVAVIHARAPQDPEQLADAIVSTKLHVEDLTHLVRRS</sequence>
<dbReference type="EMBL" id="LLYW01000008">
    <property type="protein sequence ID" value="KUH34243.1"/>
    <property type="molecule type" value="Genomic_DNA"/>
</dbReference>
<proteinExistence type="predicted"/>